<keyword evidence="1" id="KW-0472">Membrane</keyword>
<reference evidence="3" key="1">
    <citation type="submission" date="2017-12" db="EMBL/GenBank/DDBJ databases">
        <authorList>
            <consortium name="DOE Joint Genome Institute"/>
            <person name="Mondo S.J."/>
            <person name="Kjaerbolling I."/>
            <person name="Vesth T.C."/>
            <person name="Frisvad J.C."/>
            <person name="Nybo J.L."/>
            <person name="Theobald S."/>
            <person name="Kuo A."/>
            <person name="Bowyer P."/>
            <person name="Matsuda Y."/>
            <person name="Lyhne E.K."/>
            <person name="Kogle M.E."/>
            <person name="Clum A."/>
            <person name="Lipzen A."/>
            <person name="Salamov A."/>
            <person name="Ngan C.Y."/>
            <person name="Daum C."/>
            <person name="Chiniquy J."/>
            <person name="Barry K."/>
            <person name="LaButti K."/>
            <person name="Haridas S."/>
            <person name="Simmons B.A."/>
            <person name="Magnuson J.K."/>
            <person name="Mortensen U.H."/>
            <person name="Larsen T.O."/>
            <person name="Grigoriev I.V."/>
            <person name="Baker S.E."/>
            <person name="Andersen M.R."/>
            <person name="Nordberg H.P."/>
            <person name="Cantor M.N."/>
            <person name="Hua S.X."/>
        </authorList>
    </citation>
    <scope>NUCLEOTIDE SEQUENCE [LARGE SCALE GENOMIC DNA]</scope>
    <source>
        <strain evidence="3">IBT 19404</strain>
    </source>
</reference>
<gene>
    <name evidence="2" type="ORF">BDW42DRAFT_90280</name>
</gene>
<evidence type="ECO:0000256" key="1">
    <source>
        <dbReference type="SAM" id="Phobius"/>
    </source>
</evidence>
<dbReference type="Proteomes" id="UP000235023">
    <property type="component" value="Unassembled WGS sequence"/>
</dbReference>
<keyword evidence="1" id="KW-1133">Transmembrane helix</keyword>
<keyword evidence="3" id="KW-1185">Reference proteome</keyword>
<name>A0A2J5HWP5_9EURO</name>
<sequence length="78" mass="8972">MITQGDLYPSPCCLFYFLFLFLYTLLVFIPDIFCPSPGCPCQGSCYCNKADSPCTHSPGKNHVPHTQMMQRKQDWLEF</sequence>
<feature type="transmembrane region" description="Helical" evidence="1">
    <location>
        <begin position="12"/>
        <end position="33"/>
    </location>
</feature>
<dbReference type="EMBL" id="KZ559533">
    <property type="protein sequence ID" value="PLN81793.1"/>
    <property type="molecule type" value="Genomic_DNA"/>
</dbReference>
<dbReference type="AlphaFoldDB" id="A0A2J5HWP5"/>
<protein>
    <submittedName>
        <fullName evidence="2">Uncharacterized protein</fullName>
    </submittedName>
</protein>
<evidence type="ECO:0000313" key="3">
    <source>
        <dbReference type="Proteomes" id="UP000235023"/>
    </source>
</evidence>
<accession>A0A2J5HWP5</accession>
<keyword evidence="1" id="KW-0812">Transmembrane</keyword>
<evidence type="ECO:0000313" key="2">
    <source>
        <dbReference type="EMBL" id="PLN81793.1"/>
    </source>
</evidence>
<organism evidence="2 3">
    <name type="scientific">Aspergillus taichungensis</name>
    <dbReference type="NCBI Taxonomy" id="482145"/>
    <lineage>
        <taxon>Eukaryota</taxon>
        <taxon>Fungi</taxon>
        <taxon>Dikarya</taxon>
        <taxon>Ascomycota</taxon>
        <taxon>Pezizomycotina</taxon>
        <taxon>Eurotiomycetes</taxon>
        <taxon>Eurotiomycetidae</taxon>
        <taxon>Eurotiales</taxon>
        <taxon>Aspergillaceae</taxon>
        <taxon>Aspergillus</taxon>
        <taxon>Aspergillus subgen. Circumdati</taxon>
    </lineage>
</organism>
<proteinExistence type="predicted"/>